<proteinExistence type="predicted"/>
<evidence type="ECO:0000256" key="7">
    <source>
        <dbReference type="ARBA" id="ARBA00038664"/>
    </source>
</evidence>
<dbReference type="InterPro" id="IPR034027">
    <property type="entry name" value="Reprolysin_adamalysin"/>
</dbReference>
<feature type="transmembrane region" description="Helical" evidence="11">
    <location>
        <begin position="733"/>
        <end position="750"/>
    </location>
</feature>
<evidence type="ECO:0000256" key="8">
    <source>
        <dbReference type="PROSITE-ProRule" id="PRU00076"/>
    </source>
</evidence>
<dbReference type="InterPro" id="IPR001590">
    <property type="entry name" value="Peptidase_M12B"/>
</dbReference>
<dbReference type="PROSITE" id="PS50026">
    <property type="entry name" value="EGF_3"/>
    <property type="match status" value="1"/>
</dbReference>
<evidence type="ECO:0000259" key="13">
    <source>
        <dbReference type="PROSITE" id="PS50214"/>
    </source>
</evidence>
<dbReference type="SMART" id="SM00608">
    <property type="entry name" value="ACR"/>
    <property type="match status" value="1"/>
</dbReference>
<keyword evidence="4 11" id="KW-1133">Transmembrane helix</keyword>
<dbReference type="Pfam" id="PF00200">
    <property type="entry name" value="Disintegrin"/>
    <property type="match status" value="1"/>
</dbReference>
<dbReference type="Proteomes" id="UP001652662">
    <property type="component" value="Chromosome 28"/>
</dbReference>
<evidence type="ECO:0000256" key="6">
    <source>
        <dbReference type="ARBA" id="ARBA00023157"/>
    </source>
</evidence>
<reference evidence="16" key="1">
    <citation type="submission" date="2025-08" db="UniProtKB">
        <authorList>
            <consortium name="RefSeq"/>
        </authorList>
    </citation>
    <scope>IDENTIFICATION</scope>
    <source>
        <tissue evidence="16">Blood</tissue>
    </source>
</reference>
<evidence type="ECO:0000313" key="16">
    <source>
        <dbReference type="RefSeq" id="XP_070454898.1"/>
    </source>
</evidence>
<dbReference type="Gene3D" id="3.40.390.10">
    <property type="entry name" value="Collagenase (Catalytic Domain)"/>
    <property type="match status" value="1"/>
</dbReference>
<dbReference type="PANTHER" id="PTHR11905">
    <property type="entry name" value="ADAM A DISINTEGRIN AND METALLOPROTEASE DOMAIN"/>
    <property type="match status" value="1"/>
</dbReference>
<evidence type="ECO:0000259" key="14">
    <source>
        <dbReference type="PROSITE" id="PS50215"/>
    </source>
</evidence>
<dbReference type="InterPro" id="IPR001762">
    <property type="entry name" value="Disintegrin_dom"/>
</dbReference>
<keyword evidence="15" id="KW-1185">Reference proteome</keyword>
<dbReference type="Pfam" id="PF08516">
    <property type="entry name" value="ADAM_CR"/>
    <property type="match status" value="1"/>
</dbReference>
<dbReference type="GeneID" id="103544809"/>
<dbReference type="SUPFAM" id="SSF57552">
    <property type="entry name" value="Blood coagulation inhibitor (disintegrin)"/>
    <property type="match status" value="1"/>
</dbReference>
<dbReference type="PROSITE" id="PS50214">
    <property type="entry name" value="DISINTEGRIN_2"/>
    <property type="match status" value="1"/>
</dbReference>
<dbReference type="CDD" id="cd04269">
    <property type="entry name" value="ZnMc_adamalysin_II_like"/>
    <property type="match status" value="1"/>
</dbReference>
<evidence type="ECO:0000256" key="1">
    <source>
        <dbReference type="ARBA" id="ARBA00004167"/>
    </source>
</evidence>
<dbReference type="InterPro" id="IPR018358">
    <property type="entry name" value="Disintegrin_CS"/>
</dbReference>
<name>A0ABM4MQC8_EQUPR</name>
<evidence type="ECO:0000256" key="10">
    <source>
        <dbReference type="SAM" id="MobiDB-lite"/>
    </source>
</evidence>
<comment type="subcellular location">
    <subcellularLocation>
        <location evidence="1">Membrane</location>
        <topology evidence="1">Single-pass membrane protein</topology>
    </subcellularLocation>
</comment>
<dbReference type="Gene3D" id="4.10.70.10">
    <property type="entry name" value="Disintegrin domain"/>
    <property type="match status" value="1"/>
</dbReference>
<evidence type="ECO:0000256" key="11">
    <source>
        <dbReference type="SAM" id="Phobius"/>
    </source>
</evidence>
<dbReference type="InterPro" id="IPR006586">
    <property type="entry name" value="ADAM_Cys-rich"/>
</dbReference>
<dbReference type="InterPro" id="IPR036436">
    <property type="entry name" value="Disintegrin_dom_sf"/>
</dbReference>
<comment type="caution">
    <text evidence="8">Lacks conserved residue(s) required for the propagation of feature annotation.</text>
</comment>
<evidence type="ECO:0000256" key="4">
    <source>
        <dbReference type="ARBA" id="ARBA00022989"/>
    </source>
</evidence>
<feature type="disulfide bond" evidence="8">
    <location>
        <begin position="688"/>
        <end position="697"/>
    </location>
</feature>
<keyword evidence="3 11" id="KW-0812">Transmembrane</keyword>
<feature type="region of interest" description="Disordered" evidence="10">
    <location>
        <begin position="762"/>
        <end position="788"/>
    </location>
</feature>
<evidence type="ECO:0000256" key="9">
    <source>
        <dbReference type="PROSITE-ProRule" id="PRU00276"/>
    </source>
</evidence>
<dbReference type="PROSITE" id="PS00427">
    <property type="entry name" value="DISINTEGRIN_1"/>
    <property type="match status" value="1"/>
</dbReference>
<feature type="domain" description="EGF-like" evidence="12">
    <location>
        <begin position="664"/>
        <end position="698"/>
    </location>
</feature>
<comment type="subunit">
    <text evidence="7">Interacts with TEX101.</text>
</comment>
<dbReference type="PROSITE" id="PS50215">
    <property type="entry name" value="ADAM_MEPRO"/>
    <property type="match status" value="1"/>
</dbReference>
<keyword evidence="5 11" id="KW-0472">Membrane</keyword>
<dbReference type="RefSeq" id="XP_070454898.1">
    <property type="nucleotide sequence ID" value="XM_070598797.1"/>
</dbReference>
<evidence type="ECO:0000256" key="5">
    <source>
        <dbReference type="ARBA" id="ARBA00023136"/>
    </source>
</evidence>
<evidence type="ECO:0000256" key="2">
    <source>
        <dbReference type="ARBA" id="ARBA00022536"/>
    </source>
</evidence>
<dbReference type="InterPro" id="IPR000742">
    <property type="entry name" value="EGF"/>
</dbReference>
<evidence type="ECO:0000313" key="15">
    <source>
        <dbReference type="Proteomes" id="UP001652662"/>
    </source>
</evidence>
<protein>
    <submittedName>
        <fullName evidence="16">Disintegrin and metalloproteinase domain-containing protein 5-like isoform X1</fullName>
    </submittedName>
</protein>
<dbReference type="PANTHER" id="PTHR11905:SF28">
    <property type="entry name" value="DISINTEGRIN AND METALLOPROTEINASE DOMAIN-CONTAINING PROTEIN 5"/>
    <property type="match status" value="1"/>
</dbReference>
<dbReference type="SMART" id="SM00050">
    <property type="entry name" value="DISIN"/>
    <property type="match status" value="1"/>
</dbReference>
<feature type="domain" description="Disintegrin" evidence="13">
    <location>
        <begin position="427"/>
        <end position="516"/>
    </location>
</feature>
<feature type="disulfide bond" evidence="9">
    <location>
        <begin position="374"/>
        <end position="379"/>
    </location>
</feature>
<keyword evidence="2 8" id="KW-0245">EGF-like domain</keyword>
<dbReference type="SUPFAM" id="SSF55486">
    <property type="entry name" value="Metalloproteases ('zincins'), catalytic domain"/>
    <property type="match status" value="1"/>
</dbReference>
<gene>
    <name evidence="16" type="primary">LOC103544809</name>
</gene>
<feature type="domain" description="Peptidase M12B" evidence="14">
    <location>
        <begin position="222"/>
        <end position="418"/>
    </location>
</feature>
<dbReference type="Pfam" id="PF01421">
    <property type="entry name" value="Reprolysin"/>
    <property type="match status" value="1"/>
</dbReference>
<dbReference type="PROSITE" id="PS01186">
    <property type="entry name" value="EGF_2"/>
    <property type="match status" value="1"/>
</dbReference>
<evidence type="ECO:0000259" key="12">
    <source>
        <dbReference type="PROSITE" id="PS50026"/>
    </source>
</evidence>
<dbReference type="InterPro" id="IPR024079">
    <property type="entry name" value="MetalloPept_cat_dom_sf"/>
</dbReference>
<accession>A0ABM4MQC8</accession>
<evidence type="ECO:0000256" key="3">
    <source>
        <dbReference type="ARBA" id="ARBA00022692"/>
    </source>
</evidence>
<feature type="compositionally biased region" description="Low complexity" evidence="10">
    <location>
        <begin position="772"/>
        <end position="788"/>
    </location>
</feature>
<organism evidence="15 16">
    <name type="scientific">Equus przewalskii</name>
    <name type="common">Przewalski's horse</name>
    <name type="synonym">Equus caballus przewalskii</name>
    <dbReference type="NCBI Taxonomy" id="9798"/>
    <lineage>
        <taxon>Eukaryota</taxon>
        <taxon>Metazoa</taxon>
        <taxon>Chordata</taxon>
        <taxon>Craniata</taxon>
        <taxon>Vertebrata</taxon>
        <taxon>Euteleostomi</taxon>
        <taxon>Mammalia</taxon>
        <taxon>Eutheria</taxon>
        <taxon>Laurasiatheria</taxon>
        <taxon>Perissodactyla</taxon>
        <taxon>Equidae</taxon>
        <taxon>Equus</taxon>
    </lineage>
</organism>
<sequence length="788" mass="88344">MPTQLFPYPSSSFPLRHLHPPAHVAHFQRSVAARAAPPSVASTPQLLPFCQPGSKTAEPCSFLRSFSPELAGCTQALILIKHFYRPRFLRRFHHLTQKEIQKISFLSSVFVVYSYDKDDTQRSKPLLAQMDCNYHGYVAGFPNSLVSLNTCSGLRGTLQIKNVSYGIEPMEAISGFVHMIYKEKNDNANIRLLGEDETYSRNSEFQMRESSKRTESFKSFPRYLEMYIVVDKNLFDYMGSDIKAVTQKIIQIISFVNAMLTQLKMTVVISSIEIWSNKNKISTTGTPNNILFRFLNWKSTHLFQPYHTAYLFAYKKQPRFIGATFPRKICDKNYAAGVVLYPEGLSLESYTVSVVQLLGFNLGLSYDDADGCYCSGDICTMSPDAVYSGGAKDFSTCSLDDFKHFASHSGLNCLHNILPDTPVYKQRKVCGNGVLEADEQCDCGTLENCTHKSCCDPRTCSLKKGKDCGSGECCTSDCKIKPANIPCRKSFDADCDFIEYCNGITPHCGPDTFARNGQSCDSGQAYCYEGRCRMFNAQCTDLIGRDSKGAPFYCFDEVNTRGDRYGNCGRNFCDFPNLLCGKLVCAWPHKGLITKVNFSVIYAHVRDATCVSVFRNKERLPRATITTVERPEDRDETFVQDGTVCGPEMYCINYTCVEIAPRTNYMACNAPIHCNNSGICNNFNHCHCKKGFAPPDCEVMKGEFGSIDDGHKIKTGKSYLEERSSLPKHRFQLIFYIFLPVLIITAVISIKQKKIKELCYSGETESERSVSEESSSSSKSSPNVSNSL</sequence>
<keyword evidence="6 8" id="KW-1015">Disulfide bond</keyword>